<comment type="caution">
    <text evidence="3">The sequence shown here is derived from an EMBL/GenBank/DDBJ whole genome shotgun (WGS) entry which is preliminary data.</text>
</comment>
<dbReference type="Proteomes" id="UP000027361">
    <property type="component" value="Unassembled WGS sequence"/>
</dbReference>
<feature type="non-terminal residue" evidence="3">
    <location>
        <position position="321"/>
    </location>
</feature>
<dbReference type="InParanoid" id="A0A066V776"/>
<feature type="domain" description="Ysc84 actin-binding" evidence="2">
    <location>
        <begin position="179"/>
        <end position="304"/>
    </location>
</feature>
<dbReference type="CDD" id="cd11524">
    <property type="entry name" value="SYLF"/>
    <property type="match status" value="1"/>
</dbReference>
<name>A0A066V776_TILAU</name>
<keyword evidence="4" id="KW-1185">Reference proteome</keyword>
<dbReference type="OrthoDB" id="10255128at2759"/>
<dbReference type="RefSeq" id="XP_013239958.1">
    <property type="nucleotide sequence ID" value="XM_013384504.1"/>
</dbReference>
<feature type="region of interest" description="Disordered" evidence="1">
    <location>
        <begin position="1"/>
        <end position="22"/>
    </location>
</feature>
<evidence type="ECO:0000259" key="2">
    <source>
        <dbReference type="Pfam" id="PF04366"/>
    </source>
</evidence>
<sequence length="321" mass="34238">MPGLATPSTSKPVAAASAETTCRNEQESRWTRYGSSAFSRGMKISDWASGYANAASAKLGGERFWPRSGDFELEIEKCERILRCFTVEGIESEEGAEEEVATPGAAPEARTETHLEKVKRKVIRKIPPALVARAQGIAIYTSMRSGIAPLGGSGGSGLVMGRLPDGSWSSPSFITPQNFAVGMLIGLDIFDVVLLINSKEAMEGFKSHKFTLGAETAIATGPMGAGMSMETGLKGTKVIPPIFSYVKSRGLYAGVEIMGQAFLTRFDENERVYHWPGIAGRDILEGKVRVPAVVAPLHHALHEAETGKAQGMPGGRPNGVV</sequence>
<gene>
    <name evidence="3" type="ORF">K437DRAFT_241337</name>
</gene>
<protein>
    <recommendedName>
        <fullName evidence="2">Ysc84 actin-binding domain-containing protein</fullName>
    </recommendedName>
</protein>
<dbReference type="PANTHER" id="PTHR15629:SF40">
    <property type="entry name" value="YSC84 ACTIN-BINDING DOMAIN-CONTAINING PROTEIN"/>
    <property type="match status" value="1"/>
</dbReference>
<evidence type="ECO:0000313" key="3">
    <source>
        <dbReference type="EMBL" id="KDN36138.1"/>
    </source>
</evidence>
<dbReference type="OMA" id="GDVAWPM"/>
<dbReference type="GeneID" id="25263062"/>
<evidence type="ECO:0000256" key="1">
    <source>
        <dbReference type="SAM" id="MobiDB-lite"/>
    </source>
</evidence>
<dbReference type="STRING" id="1037660.A0A066V776"/>
<accession>A0A066V776</accession>
<proteinExistence type="predicted"/>
<dbReference type="GO" id="GO:0035091">
    <property type="term" value="F:phosphatidylinositol binding"/>
    <property type="evidence" value="ECO:0007669"/>
    <property type="project" value="TreeGrafter"/>
</dbReference>
<dbReference type="AlphaFoldDB" id="A0A066V776"/>
<dbReference type="EMBL" id="JMSN01000180">
    <property type="protein sequence ID" value="KDN36138.1"/>
    <property type="molecule type" value="Genomic_DNA"/>
</dbReference>
<dbReference type="InterPro" id="IPR051702">
    <property type="entry name" value="SH3_domain_YSC84-like"/>
</dbReference>
<dbReference type="InterPro" id="IPR007461">
    <property type="entry name" value="Ysc84_actin-binding"/>
</dbReference>
<dbReference type="HOGENOM" id="CLU_015320_1_0_1"/>
<reference evidence="3 4" key="1">
    <citation type="submission" date="2014-05" db="EMBL/GenBank/DDBJ databases">
        <title>Draft genome sequence of a rare smut relative, Tilletiaria anomala UBC 951.</title>
        <authorList>
            <consortium name="DOE Joint Genome Institute"/>
            <person name="Toome M."/>
            <person name="Kuo A."/>
            <person name="Henrissat B."/>
            <person name="Lipzen A."/>
            <person name="Tritt A."/>
            <person name="Yoshinaga Y."/>
            <person name="Zane M."/>
            <person name="Barry K."/>
            <person name="Grigoriev I.V."/>
            <person name="Spatafora J.W."/>
            <person name="Aimea M.C."/>
        </authorList>
    </citation>
    <scope>NUCLEOTIDE SEQUENCE [LARGE SCALE GENOMIC DNA]</scope>
    <source>
        <strain evidence="3 4">UBC 951</strain>
    </source>
</reference>
<dbReference type="PANTHER" id="PTHR15629">
    <property type="entry name" value="SH3YL1 PROTEIN"/>
    <property type="match status" value="1"/>
</dbReference>
<feature type="compositionally biased region" description="Polar residues" evidence="1">
    <location>
        <begin position="1"/>
        <end position="11"/>
    </location>
</feature>
<organism evidence="3 4">
    <name type="scientific">Tilletiaria anomala (strain ATCC 24038 / CBS 436.72 / UBC 951)</name>
    <dbReference type="NCBI Taxonomy" id="1037660"/>
    <lineage>
        <taxon>Eukaryota</taxon>
        <taxon>Fungi</taxon>
        <taxon>Dikarya</taxon>
        <taxon>Basidiomycota</taxon>
        <taxon>Ustilaginomycotina</taxon>
        <taxon>Exobasidiomycetes</taxon>
        <taxon>Georgefischeriales</taxon>
        <taxon>Tilletiariaceae</taxon>
        <taxon>Tilletiaria</taxon>
    </lineage>
</organism>
<evidence type="ECO:0000313" key="4">
    <source>
        <dbReference type="Proteomes" id="UP000027361"/>
    </source>
</evidence>
<dbReference type="Pfam" id="PF04366">
    <property type="entry name" value="Ysc84"/>
    <property type="match status" value="1"/>
</dbReference>